<dbReference type="UniPathway" id="UPA00109">
    <property type="reaction ID" value="UER00183"/>
</dbReference>
<dbReference type="EMBL" id="HBKQ01033668">
    <property type="protein sequence ID" value="CAE2254329.1"/>
    <property type="molecule type" value="Transcribed_RNA"/>
</dbReference>
<gene>
    <name evidence="6" type="ORF">OAUR00152_LOCUS23047</name>
</gene>
<organism evidence="6">
    <name type="scientific">Odontella aurita</name>
    <dbReference type="NCBI Taxonomy" id="265563"/>
    <lineage>
        <taxon>Eukaryota</taxon>
        <taxon>Sar</taxon>
        <taxon>Stramenopiles</taxon>
        <taxon>Ochrophyta</taxon>
        <taxon>Bacillariophyta</taxon>
        <taxon>Mediophyceae</taxon>
        <taxon>Biddulphiophycidae</taxon>
        <taxon>Eupodiscales</taxon>
        <taxon>Odontellaceae</taxon>
        <taxon>Odontella</taxon>
    </lineage>
</organism>
<evidence type="ECO:0000313" key="6">
    <source>
        <dbReference type="EMBL" id="CAE2254329.1"/>
    </source>
</evidence>
<evidence type="ECO:0000256" key="2">
    <source>
        <dbReference type="ARBA" id="ARBA00010387"/>
    </source>
</evidence>
<evidence type="ECO:0000256" key="3">
    <source>
        <dbReference type="ARBA" id="ARBA00013068"/>
    </source>
</evidence>
<name>A0A7S4MYJ5_9STRA</name>
<dbReference type="InterPro" id="IPR013785">
    <property type="entry name" value="Aldolase_TIM"/>
</dbReference>
<sequence length="305" mass="33320">MGSACRYWFFVTHMTALSHFHNISSQKSSSSGKVFPQVLQERGIVPGVKPHLKVATIPGTNGDTFMQGLDSLAVRAREYYKAGAKFAKWRSPVSIESSTGRPTDLAIRANMHDLARYALICQSEGLMPIVEPDVSLSGVHTLEEAVAVNVCVQSELFKAMIDHGVYMGGTTLKSNIVNPGRDCPRSYSADEIATANMFVFEQCFPTSMKGANFLSGGQTLEEVSARLSAINKQKGANPWNLSFSWSQALQLPLLQLCKESKQLKLEEMGELYLKELKIATAASLGKWEGEPGDGDHKGGNVKIME</sequence>
<dbReference type="GO" id="GO:0006096">
    <property type="term" value="P:glycolytic process"/>
    <property type="evidence" value="ECO:0007669"/>
    <property type="project" value="UniProtKB-UniPathway"/>
</dbReference>
<dbReference type="SUPFAM" id="SSF51569">
    <property type="entry name" value="Aldolase"/>
    <property type="match status" value="1"/>
</dbReference>
<dbReference type="PANTHER" id="PTHR11627">
    <property type="entry name" value="FRUCTOSE-BISPHOSPHATE ALDOLASE"/>
    <property type="match status" value="1"/>
</dbReference>
<reference evidence="6" key="1">
    <citation type="submission" date="2021-01" db="EMBL/GenBank/DDBJ databases">
        <authorList>
            <person name="Corre E."/>
            <person name="Pelletier E."/>
            <person name="Niang G."/>
            <person name="Scheremetjew M."/>
            <person name="Finn R."/>
            <person name="Kale V."/>
            <person name="Holt S."/>
            <person name="Cochrane G."/>
            <person name="Meng A."/>
            <person name="Brown T."/>
            <person name="Cohen L."/>
        </authorList>
    </citation>
    <scope>NUCLEOTIDE SEQUENCE</scope>
    <source>
        <strain evidence="6">Isolate 1302-5</strain>
    </source>
</reference>
<keyword evidence="5" id="KW-0456">Lyase</keyword>
<dbReference type="InterPro" id="IPR000741">
    <property type="entry name" value="FBA_I"/>
</dbReference>
<accession>A0A7S4MYJ5</accession>
<dbReference type="Pfam" id="PF00274">
    <property type="entry name" value="Glycolytic"/>
    <property type="match status" value="1"/>
</dbReference>
<comment type="similarity">
    <text evidence="2">Belongs to the class I fructose-bisphosphate aldolase family.</text>
</comment>
<comment type="pathway">
    <text evidence="1">Carbohydrate degradation; glycolysis; D-glyceraldehyde 3-phosphate and glycerone phosphate from D-glucose: step 4/4.</text>
</comment>
<dbReference type="EC" id="4.1.2.13" evidence="3"/>
<evidence type="ECO:0000256" key="1">
    <source>
        <dbReference type="ARBA" id="ARBA00004714"/>
    </source>
</evidence>
<protein>
    <recommendedName>
        <fullName evidence="3">fructose-bisphosphate aldolase</fullName>
        <ecNumber evidence="3">4.1.2.13</ecNumber>
    </recommendedName>
</protein>
<evidence type="ECO:0000256" key="5">
    <source>
        <dbReference type="ARBA" id="ARBA00023239"/>
    </source>
</evidence>
<dbReference type="AlphaFoldDB" id="A0A7S4MYJ5"/>
<proteinExistence type="inferred from homology"/>
<keyword evidence="4" id="KW-0324">Glycolysis</keyword>
<evidence type="ECO:0000256" key="4">
    <source>
        <dbReference type="ARBA" id="ARBA00023152"/>
    </source>
</evidence>
<dbReference type="GO" id="GO:0004332">
    <property type="term" value="F:fructose-bisphosphate aldolase activity"/>
    <property type="evidence" value="ECO:0007669"/>
    <property type="project" value="UniProtKB-EC"/>
</dbReference>
<dbReference type="Gene3D" id="3.20.20.70">
    <property type="entry name" value="Aldolase class I"/>
    <property type="match status" value="1"/>
</dbReference>